<dbReference type="PANTHER" id="PTHR28633">
    <property type="entry name" value="HERMANSKY-PUDLAK SYNDROME 3 PROTEIN"/>
    <property type="match status" value="1"/>
</dbReference>
<feature type="domain" description="BLOC-2 complex member HPS3 N-terminal" evidence="1">
    <location>
        <begin position="64"/>
        <end position="506"/>
    </location>
</feature>
<dbReference type="Pfam" id="PF14763">
    <property type="entry name" value="HPS3_C"/>
    <property type="match status" value="1"/>
</dbReference>
<dbReference type="EMBL" id="WJQU01000002">
    <property type="protein sequence ID" value="KAJ6643629.1"/>
    <property type="molecule type" value="Genomic_DNA"/>
</dbReference>
<evidence type="ECO:0000259" key="1">
    <source>
        <dbReference type="Pfam" id="PF14761"/>
    </source>
</evidence>
<dbReference type="AlphaFoldDB" id="A0A9Q0N6P7"/>
<comment type="caution">
    <text evidence="3">The sequence shown here is derived from an EMBL/GenBank/DDBJ whole genome shotgun (WGS) entry which is preliminary data.</text>
</comment>
<dbReference type="InterPro" id="IPR029438">
    <property type="entry name" value="HPS3_C"/>
</dbReference>
<evidence type="ECO:0000313" key="3">
    <source>
        <dbReference type="EMBL" id="KAJ6643629.1"/>
    </source>
</evidence>
<accession>A0A9Q0N6P7</accession>
<dbReference type="OrthoDB" id="10255480at2759"/>
<organism evidence="3 4">
    <name type="scientific">Pseudolycoriella hygida</name>
    <dbReference type="NCBI Taxonomy" id="35572"/>
    <lineage>
        <taxon>Eukaryota</taxon>
        <taxon>Metazoa</taxon>
        <taxon>Ecdysozoa</taxon>
        <taxon>Arthropoda</taxon>
        <taxon>Hexapoda</taxon>
        <taxon>Insecta</taxon>
        <taxon>Pterygota</taxon>
        <taxon>Neoptera</taxon>
        <taxon>Endopterygota</taxon>
        <taxon>Diptera</taxon>
        <taxon>Nematocera</taxon>
        <taxon>Sciaroidea</taxon>
        <taxon>Sciaridae</taxon>
        <taxon>Pseudolycoriella</taxon>
    </lineage>
</organism>
<protein>
    <submittedName>
        <fullName evidence="3">Hermansky-Pudlak syndrome 3 protein like</fullName>
    </submittedName>
</protein>
<feature type="domain" description="BLOC-2 complex member HPS3 C-terminal" evidence="2">
    <location>
        <begin position="528"/>
        <end position="655"/>
    </location>
</feature>
<dbReference type="Proteomes" id="UP001151699">
    <property type="component" value="Chromosome B"/>
</dbReference>
<proteinExistence type="predicted"/>
<dbReference type="InterPro" id="IPR029437">
    <property type="entry name" value="HPS3_N"/>
</dbReference>
<dbReference type="PANTHER" id="PTHR28633:SF1">
    <property type="entry name" value="BLOC-2 COMPLEX MEMBER HPS3"/>
    <property type="match status" value="1"/>
</dbReference>
<dbReference type="Pfam" id="PF14761">
    <property type="entry name" value="HPS3_N"/>
    <property type="match status" value="1"/>
</dbReference>
<sequence>MVRVFSAYHYRGQTIHTINDEIIATCILENTDRIAIAKSNSFVVDIVSLKSNDDSNDLNHNDNEKLNVVLSFPTVDQVQQIAYCCNGNYLVTLEKRCSRRQGEKFFCRVYANWSALDASTGKNASIRARIAGKVTPTNSTDCLEVIEVPVRNAPKRIACCQTTGNLAISVNCGIVFYKYFRCMNDSTKHQYIDFKEIPFSIDLDFTPNKLEMVENFVTCSNNRFVILFRINLTNSLQSDDAISASLTSDISNSCPIDLPNKKIVNDVVDFSVCNVEEFEVAITSTHERSEQRKHSIGEYKPVSTCLKCNLVRQLTDNDMLIHSESDYTLKVLLQLKQRDTNDPFKCLVLKPIFLRRAHAHDSFISTEHVWKSNHFHELYGATVLVATSNDGYVYQFSNNDKWLTEESNLIASYPFTSSLIDATMNQNVLHALTDRGMETYTLRIGHKLFSSYFEYNLQSSSSEIEACPRLEDPICLIGLRPFLGVKAMLCNNSHMVLLANHGDESVKKDLDEGCWTIYNMTLPSPEDMYGDFDELAKSYFTESGTTYAHLMGEAHVIMRVAKELSTIRSNSETGTDLVKYESVKCEKMFLESCRKLGDFCVMSENREEYCQAFAYYSMGGLLVTEVYERGLSLSKNCGEKSLTGLVHTIKNMFIKHHQCADELGRLLTNVRPHDVAQKTVTFGEELLDLFLVAAPDELAALCLKSQIFRDYMSEKVCEAINTKQDKTNEDKLCLVLESVRRNNQRDTDITLNMFTEESFYEVLTQYWCVLFDSTHIKKSNKHVLSFSELTESYLLPSNAQQIQQSLVSIFIYLTIDTKAVVIDVMLKLLMDYLASSVGQCGYNTAQLILQVLLESYFYDLYVNRRFNGTYSDQSIVNCESMESTTSISCQKCSQQHTQTHSTSATSENCPMEHFCPETMNTDAMKILIRIYLGKLKKAQFDYGLMKTGSDSMNVKGLFKFLQKNIAKLYEHHQSQCSADVEQEPTVSSTLKRPILFLQYRPNYLNRLNPFTDNRFVYNEMGSYALADGEWSDLHLTVIKFQALLSSGRLTRDILQEIVYFFEANAPLLSMESFITLLLPNSNCIAFFIENCPMHLLEFAKCRLNEETLWTDLLLRILDQKDWLIASNSHKFFEKLLEDILKYIVKTKDLASVLRIIPVKKADIADSDTHTGESVERFEDKIFAEYLKQAIDKDRANRLSDMIKTTGHQLYDTYNRNKQFFN</sequence>
<reference evidence="3" key="1">
    <citation type="submission" date="2022-07" db="EMBL/GenBank/DDBJ databases">
        <authorList>
            <person name="Trinca V."/>
            <person name="Uliana J.V.C."/>
            <person name="Torres T.T."/>
            <person name="Ward R.J."/>
            <person name="Monesi N."/>
        </authorList>
    </citation>
    <scope>NUCLEOTIDE SEQUENCE</scope>
    <source>
        <strain evidence="3">HSMRA1968</strain>
        <tissue evidence="3">Whole embryos</tissue>
    </source>
</reference>
<keyword evidence="4" id="KW-1185">Reference proteome</keyword>
<dbReference type="GO" id="GO:0005737">
    <property type="term" value="C:cytoplasm"/>
    <property type="evidence" value="ECO:0007669"/>
    <property type="project" value="TreeGrafter"/>
</dbReference>
<dbReference type="InterPro" id="IPR017216">
    <property type="entry name" value="HPS3"/>
</dbReference>
<name>A0A9Q0N6P7_9DIPT</name>
<evidence type="ECO:0000259" key="2">
    <source>
        <dbReference type="Pfam" id="PF14763"/>
    </source>
</evidence>
<evidence type="ECO:0000313" key="4">
    <source>
        <dbReference type="Proteomes" id="UP001151699"/>
    </source>
</evidence>
<gene>
    <name evidence="3" type="primary">Hps3</name>
    <name evidence="3" type="ORF">Bhyg_08592</name>
</gene>